<feature type="domain" description="CstA N-terminal" evidence="8">
    <location>
        <begin position="366"/>
        <end position="508"/>
    </location>
</feature>
<dbReference type="PANTHER" id="PTHR30252">
    <property type="entry name" value="INNER MEMBRANE PEPTIDE TRANSPORTER"/>
    <property type="match status" value="1"/>
</dbReference>
<evidence type="ECO:0000256" key="7">
    <source>
        <dbReference type="SAM" id="Phobius"/>
    </source>
</evidence>
<gene>
    <name evidence="9" type="ORF">N473_14800</name>
</gene>
<feature type="transmembrane region" description="Helical" evidence="7">
    <location>
        <begin position="496"/>
        <end position="515"/>
    </location>
</feature>
<dbReference type="EMBL" id="AUYC01000021">
    <property type="protein sequence ID" value="KZN64589.1"/>
    <property type="molecule type" value="Genomic_DNA"/>
</dbReference>
<feature type="transmembrane region" description="Helical" evidence="7">
    <location>
        <begin position="390"/>
        <end position="408"/>
    </location>
</feature>
<evidence type="ECO:0000256" key="4">
    <source>
        <dbReference type="ARBA" id="ARBA00022692"/>
    </source>
</evidence>
<dbReference type="InterPro" id="IPR003706">
    <property type="entry name" value="CstA_N"/>
</dbReference>
<evidence type="ECO:0000256" key="6">
    <source>
        <dbReference type="ARBA" id="ARBA00023136"/>
    </source>
</evidence>
<evidence type="ECO:0000313" key="10">
    <source>
        <dbReference type="Proteomes" id="UP000076486"/>
    </source>
</evidence>
<evidence type="ECO:0000259" key="8">
    <source>
        <dbReference type="Pfam" id="PF02554"/>
    </source>
</evidence>
<feature type="transmembrane region" description="Helical" evidence="7">
    <location>
        <begin position="461"/>
        <end position="484"/>
    </location>
</feature>
<comment type="caution">
    <text evidence="9">The sequence shown here is derived from an EMBL/GenBank/DDBJ whole genome shotgun (WGS) entry which is preliminary data.</text>
</comment>
<dbReference type="PANTHER" id="PTHR30252:SF0">
    <property type="entry name" value="PEPTIDE TRANSPORTER CSTA"/>
    <property type="match status" value="1"/>
</dbReference>
<evidence type="ECO:0000256" key="3">
    <source>
        <dbReference type="ARBA" id="ARBA00022475"/>
    </source>
</evidence>
<evidence type="ECO:0000256" key="5">
    <source>
        <dbReference type="ARBA" id="ARBA00022989"/>
    </source>
</evidence>
<organism evidence="9 10">
    <name type="scientific">Pseudoalteromonas luteoviolacea CPMOR-1</name>
    <dbReference type="NCBI Taxonomy" id="1365248"/>
    <lineage>
        <taxon>Bacteria</taxon>
        <taxon>Pseudomonadati</taxon>
        <taxon>Pseudomonadota</taxon>
        <taxon>Gammaproteobacteria</taxon>
        <taxon>Alteromonadales</taxon>
        <taxon>Pseudoalteromonadaceae</taxon>
        <taxon>Pseudoalteromonas</taxon>
    </lineage>
</organism>
<feature type="transmembrane region" description="Helical" evidence="7">
    <location>
        <begin position="185"/>
        <end position="203"/>
    </location>
</feature>
<feature type="transmembrane region" description="Helical" evidence="7">
    <location>
        <begin position="6"/>
        <end position="26"/>
    </location>
</feature>
<feature type="transmembrane region" description="Helical" evidence="7">
    <location>
        <begin position="328"/>
        <end position="352"/>
    </location>
</feature>
<protein>
    <submittedName>
        <fullName evidence="9">Carbon starvation protein CstA</fullName>
    </submittedName>
</protein>
<name>A0A162B0I4_9GAMM</name>
<feature type="transmembrane region" description="Helical" evidence="7">
    <location>
        <begin position="255"/>
        <end position="276"/>
    </location>
</feature>
<feature type="transmembrane region" description="Helical" evidence="7">
    <location>
        <begin position="288"/>
        <end position="308"/>
    </location>
</feature>
<dbReference type="Pfam" id="PF02554">
    <property type="entry name" value="CstA"/>
    <property type="match status" value="2"/>
</dbReference>
<keyword evidence="4 7" id="KW-0812">Transmembrane</keyword>
<feature type="transmembrane region" description="Helical" evidence="7">
    <location>
        <begin position="223"/>
        <end position="243"/>
    </location>
</feature>
<feature type="transmembrane region" description="Helical" evidence="7">
    <location>
        <begin position="521"/>
        <end position="541"/>
    </location>
</feature>
<comment type="subcellular location">
    <subcellularLocation>
        <location evidence="1">Cell membrane</location>
        <topology evidence="1">Multi-pass membrane protein</topology>
    </subcellularLocation>
</comment>
<reference evidence="9 10" key="1">
    <citation type="submission" date="2013-07" db="EMBL/GenBank/DDBJ databases">
        <title>Comparative Genomic and Metabolomic Analysis of Twelve Strains of Pseudoalteromonas luteoviolacea.</title>
        <authorList>
            <person name="Vynne N.G."/>
            <person name="Mansson M."/>
            <person name="Gram L."/>
        </authorList>
    </citation>
    <scope>NUCLEOTIDE SEQUENCE [LARGE SCALE GENOMIC DNA]</scope>
    <source>
        <strain evidence="9 10">CPMOR-1</strain>
    </source>
</reference>
<feature type="transmembrane region" description="Helical" evidence="7">
    <location>
        <begin position="429"/>
        <end position="449"/>
    </location>
</feature>
<comment type="similarity">
    <text evidence="2">Belongs to the peptide transporter carbon starvation (CstA) (TC 2.A.114) family.</text>
</comment>
<dbReference type="AlphaFoldDB" id="A0A162B0I4"/>
<sequence>MQSIMIVLFGILGMLFGWFVYSKFIATKIFKMDDNFVTPAHEFNDGVDYVPTNKVVLWGHHFTSVAGAAPIVGPAIAVYWGWVPAVLWVVFGTIFFAGVHDMGALWASARHKGKSMGALSESVIGKRTRSLFMIVVFLVLLMVNAVFGVVIANSFVANPNAVFPAWAAIVVALIIGQLLKRKVPLIPLCLVGVVVLYATIYAGSGMPIALPSDVFGLTDKASWILILFVYAAVASLLPVWMLLQPRDFINGMQLLVGLVLLYGAVFVVMPDITAPAFNTQTAIDTPSIIPLLFVTIACGAVSGFHGIVSSGTSSKQLNKETDGRFVGYLGAIGEGSLALITLVAVSGVMLAVSPEEWHEIYSHLGAGSVGAFIQGGSNLISTGWGLSAEIASTLLAVMVVLFAGTTMDSGVRLQRYIIQEWGDIYKLPILKNGIIATLVAVGCCLLLAFGAGGASGSGGMIIWPLFGSTNQILASLTLLVISVYLIKLGRPAKFTLIPMIFVILMAFFAGLIKLGEYYEKGNWLLVGLDIVVLVVSVLVMLEAWSVVSKLKSTAEAAPDSEESSS</sequence>
<evidence type="ECO:0000313" key="9">
    <source>
        <dbReference type="EMBL" id="KZN64589.1"/>
    </source>
</evidence>
<feature type="domain" description="CstA N-terminal" evidence="8">
    <location>
        <begin position="3"/>
        <end position="346"/>
    </location>
</feature>
<feature type="transmembrane region" description="Helical" evidence="7">
    <location>
        <begin position="88"/>
        <end position="109"/>
    </location>
</feature>
<keyword evidence="5 7" id="KW-1133">Transmembrane helix</keyword>
<dbReference type="InterPro" id="IPR051605">
    <property type="entry name" value="CstA"/>
</dbReference>
<keyword evidence="3" id="KW-1003">Cell membrane</keyword>
<feature type="transmembrane region" description="Helical" evidence="7">
    <location>
        <begin position="62"/>
        <end position="82"/>
    </location>
</feature>
<feature type="transmembrane region" description="Helical" evidence="7">
    <location>
        <begin position="161"/>
        <end position="178"/>
    </location>
</feature>
<dbReference type="RefSeq" id="WP_063367603.1">
    <property type="nucleotide sequence ID" value="NZ_AUYC01000021.1"/>
</dbReference>
<evidence type="ECO:0000256" key="1">
    <source>
        <dbReference type="ARBA" id="ARBA00004651"/>
    </source>
</evidence>
<keyword evidence="6 7" id="KW-0472">Membrane</keyword>
<dbReference type="PATRIC" id="fig|1365248.3.peg.1874"/>
<proteinExistence type="inferred from homology"/>
<feature type="transmembrane region" description="Helical" evidence="7">
    <location>
        <begin position="130"/>
        <end position="155"/>
    </location>
</feature>
<evidence type="ECO:0000256" key="2">
    <source>
        <dbReference type="ARBA" id="ARBA00007755"/>
    </source>
</evidence>
<accession>A0A162B0I4</accession>
<dbReference type="GO" id="GO:0009267">
    <property type="term" value="P:cellular response to starvation"/>
    <property type="evidence" value="ECO:0007669"/>
    <property type="project" value="InterPro"/>
</dbReference>
<dbReference type="GO" id="GO:0005886">
    <property type="term" value="C:plasma membrane"/>
    <property type="evidence" value="ECO:0007669"/>
    <property type="project" value="UniProtKB-SubCell"/>
</dbReference>
<dbReference type="Proteomes" id="UP000076486">
    <property type="component" value="Unassembled WGS sequence"/>
</dbReference>